<evidence type="ECO:0000256" key="1">
    <source>
        <dbReference type="SAM" id="MobiDB-lite"/>
    </source>
</evidence>
<feature type="region of interest" description="Disordered" evidence="1">
    <location>
        <begin position="36"/>
        <end position="59"/>
    </location>
</feature>
<dbReference type="GeneID" id="93437705"/>
<gene>
    <name evidence="2" type="ORF">SHTP_3113</name>
</gene>
<feature type="compositionally biased region" description="Polar residues" evidence="1">
    <location>
        <begin position="42"/>
        <end position="53"/>
    </location>
</feature>
<proteinExistence type="predicted"/>
<evidence type="ECO:0000313" key="2">
    <source>
        <dbReference type="EMBL" id="BAV42170.1"/>
    </source>
</evidence>
<dbReference type="AlphaFoldDB" id="A0A1B4Y552"/>
<dbReference type="EMBL" id="AP017624">
    <property type="protein sequence ID" value="BAV42170.1"/>
    <property type="molecule type" value="Genomic_DNA"/>
</dbReference>
<reference evidence="2 3" key="1">
    <citation type="submission" date="2016-08" db="EMBL/GenBank/DDBJ databases">
        <title>Complete genome sequence of Mycobacterium shinshuense, a subspecies of M. ulcerans.</title>
        <authorList>
            <person name="Yoshida M."/>
            <person name="Ogura Y."/>
            <person name="Hayashi T."/>
            <person name="Hoshino Y."/>
        </authorList>
    </citation>
    <scope>NUCLEOTIDE SEQUENCE [LARGE SCALE GENOMIC DNA]</scope>
    <source>
        <strain evidence="3">ATCC 33728</strain>
    </source>
</reference>
<protein>
    <submittedName>
        <fullName evidence="2">Uncharacterized protein</fullName>
    </submittedName>
</protein>
<name>A0A1B4Y552_MYCUL</name>
<accession>A0A1B4Y552</accession>
<organism evidence="2 3">
    <name type="scientific">Mycobacterium ulcerans subsp. shinshuense</name>
    <dbReference type="NCBI Taxonomy" id="1124626"/>
    <lineage>
        <taxon>Bacteria</taxon>
        <taxon>Bacillati</taxon>
        <taxon>Actinomycetota</taxon>
        <taxon>Actinomycetes</taxon>
        <taxon>Mycobacteriales</taxon>
        <taxon>Mycobacteriaceae</taxon>
        <taxon>Mycobacterium</taxon>
        <taxon>Mycobacterium ulcerans group</taxon>
    </lineage>
</organism>
<dbReference type="RefSeq" id="WP_096371136.1">
    <property type="nucleotide sequence ID" value="NZ_AP017624.1"/>
</dbReference>
<dbReference type="Proteomes" id="UP000218067">
    <property type="component" value="Chromosome"/>
</dbReference>
<sequence length="271" mass="27859">MREAGTTPGPGQILRVAVPSFLLLFLVACGGSGRVSHPAAHGSSSAQETTTAPELSAEPLPFNAGGLLAGSAHPSFPEGEPNKMSVVQVGPLTVHEGGSAKLPFAFRNNTSETISFIDWTGLVRSEGTVIKTGSSQGTIPARVKSGEVGLAFIYFDDRTPPPPPDAKYEFSVNSTTADAGLSGTALLKATEANMTPYSIVGAAINNTGKSVEGPFSVAAYCFDGNNLLSEADAFAELDDFVAAGNQVTFTVDLFGADCPTFTVGVSGYFAA</sequence>
<dbReference type="PROSITE" id="PS51257">
    <property type="entry name" value="PROKAR_LIPOPROTEIN"/>
    <property type="match status" value="1"/>
</dbReference>
<evidence type="ECO:0000313" key="3">
    <source>
        <dbReference type="Proteomes" id="UP000218067"/>
    </source>
</evidence>